<keyword evidence="2 3" id="KW-0808">Transferase</keyword>
<keyword evidence="5" id="KW-1185">Reference proteome</keyword>
<evidence type="ECO:0000256" key="2">
    <source>
        <dbReference type="ARBA" id="ARBA00022679"/>
    </source>
</evidence>
<comment type="caution">
    <text evidence="4">The sequence shown here is derived from an EMBL/GenBank/DDBJ whole genome shotgun (WGS) entry which is preliminary data.</text>
</comment>
<keyword evidence="3" id="KW-0028">Amino-acid biosynthesis</keyword>
<protein>
    <recommendedName>
        <fullName evidence="3">Phospho-2-dehydro-3-deoxyheptonate aldolase</fullName>
        <ecNumber evidence="3">2.5.1.54</ecNumber>
    </recommendedName>
</protein>
<keyword evidence="3" id="KW-0057">Aromatic amino acid biosynthesis</keyword>
<dbReference type="PANTHER" id="PTHR21337">
    <property type="entry name" value="PHOSPHO-2-DEHYDRO-3-DEOXYHEPTONATE ALDOLASE 1, 2"/>
    <property type="match status" value="1"/>
</dbReference>
<dbReference type="Proteomes" id="UP001500253">
    <property type="component" value="Unassembled WGS sequence"/>
</dbReference>
<evidence type="ECO:0000256" key="3">
    <source>
        <dbReference type="RuleBase" id="RU363071"/>
    </source>
</evidence>
<dbReference type="InterPro" id="IPR013785">
    <property type="entry name" value="Aldolase_TIM"/>
</dbReference>
<name>A0ABN3FIH3_9ACTN</name>
<dbReference type="SUPFAM" id="SSF51569">
    <property type="entry name" value="Aldolase"/>
    <property type="match status" value="1"/>
</dbReference>
<dbReference type="Gene3D" id="3.20.20.70">
    <property type="entry name" value="Aldolase class I"/>
    <property type="match status" value="1"/>
</dbReference>
<dbReference type="RefSeq" id="WP_346173465.1">
    <property type="nucleotide sequence ID" value="NZ_BAAASD010000004.1"/>
</dbReference>
<comment type="pathway">
    <text evidence="3">Metabolic intermediate biosynthesis; chorismate biosynthesis; chorismate from D-erythrose 4-phosphate and phosphoenolpyruvate: step 1/7.</text>
</comment>
<accession>A0ABN3FIH3</accession>
<comment type="similarity">
    <text evidence="1 3">Belongs to the class-II DAHP synthase family.</text>
</comment>
<dbReference type="EC" id="2.5.1.54" evidence="3"/>
<evidence type="ECO:0000313" key="5">
    <source>
        <dbReference type="Proteomes" id="UP001500253"/>
    </source>
</evidence>
<organism evidence="4 5">
    <name type="scientific">Streptomyces cuspidosporus</name>
    <dbReference type="NCBI Taxonomy" id="66882"/>
    <lineage>
        <taxon>Bacteria</taxon>
        <taxon>Bacillati</taxon>
        <taxon>Actinomycetota</taxon>
        <taxon>Actinomycetes</taxon>
        <taxon>Kitasatosporales</taxon>
        <taxon>Streptomycetaceae</taxon>
        <taxon>Streptomyces</taxon>
    </lineage>
</organism>
<proteinExistence type="inferred from homology"/>
<dbReference type="EMBL" id="BAAASD010000004">
    <property type="protein sequence ID" value="GAA2331033.1"/>
    <property type="molecule type" value="Genomic_DNA"/>
</dbReference>
<gene>
    <name evidence="4" type="ORF">GCM10010246_12660</name>
</gene>
<evidence type="ECO:0000313" key="4">
    <source>
        <dbReference type="EMBL" id="GAA2331033.1"/>
    </source>
</evidence>
<evidence type="ECO:0000256" key="1">
    <source>
        <dbReference type="ARBA" id="ARBA00008911"/>
    </source>
</evidence>
<dbReference type="Pfam" id="PF01474">
    <property type="entry name" value="DAHP_synth_2"/>
    <property type="match status" value="2"/>
</dbReference>
<comment type="catalytic activity">
    <reaction evidence="3">
        <text>D-erythrose 4-phosphate + phosphoenolpyruvate + H2O = 7-phospho-2-dehydro-3-deoxy-D-arabino-heptonate + phosphate</text>
        <dbReference type="Rhea" id="RHEA:14717"/>
        <dbReference type="ChEBI" id="CHEBI:15377"/>
        <dbReference type="ChEBI" id="CHEBI:16897"/>
        <dbReference type="ChEBI" id="CHEBI:43474"/>
        <dbReference type="ChEBI" id="CHEBI:58394"/>
        <dbReference type="ChEBI" id="CHEBI:58702"/>
        <dbReference type="EC" id="2.5.1.54"/>
    </reaction>
</comment>
<sequence>MTPTGTVPTVTAAVGSRPYAAQQPEWPDPAQVREVIGLLRDRPPLVSPAETARVRARLAEAATGNALLLQGGHCAEEFGARALREATANAGLLRQMATVLSCGTALPVLPVGRMAGQYAKPRSRPTETREGMELPSYRGDAVNAAGFSARERRPDPRRMVTAYDQSAEVLLRIRAGNAVRPDVPGATEAAVEGPVEDLYVSHEALLLDYERALVRTDPATGGRYASSGHLLWIGERTRQVDGAHVEFAAGVDNPVAVKVGPTATPDELLALAAVLDPGMRPGRLTFVTRMGADRIREVLPELVGKVSASGSPALWVCDPMHGNTRTTEDGAKTRWMSDITDEVRAFIAVHRAIGTHPGGLHLELTADDVTECLGGSTPVRPEDLDRHYTSVCDPRLNRGQSLDLAFFAAHLWGTH</sequence>
<dbReference type="PANTHER" id="PTHR21337:SF0">
    <property type="entry name" value="PHOSPHO-2-DEHYDRO-3-DEOXYHEPTONATE ALDOLASE"/>
    <property type="match status" value="1"/>
</dbReference>
<dbReference type="InterPro" id="IPR002480">
    <property type="entry name" value="DAHP_synth_2"/>
</dbReference>
<reference evidence="4 5" key="1">
    <citation type="journal article" date="2019" name="Int. J. Syst. Evol. Microbiol.">
        <title>The Global Catalogue of Microorganisms (GCM) 10K type strain sequencing project: providing services to taxonomists for standard genome sequencing and annotation.</title>
        <authorList>
            <consortium name="The Broad Institute Genomics Platform"/>
            <consortium name="The Broad Institute Genome Sequencing Center for Infectious Disease"/>
            <person name="Wu L."/>
            <person name="Ma J."/>
        </authorList>
    </citation>
    <scope>NUCLEOTIDE SEQUENCE [LARGE SCALE GENOMIC DNA]</scope>
    <source>
        <strain evidence="4 5">JCM 4316</strain>
    </source>
</reference>